<feature type="domain" description="Peptidase C1A papain C-terminal" evidence="3">
    <location>
        <begin position="127"/>
        <end position="346"/>
    </location>
</feature>
<evidence type="ECO:0000259" key="4">
    <source>
        <dbReference type="SMART" id="SM00848"/>
    </source>
</evidence>
<evidence type="ECO:0000259" key="3">
    <source>
        <dbReference type="SMART" id="SM00645"/>
    </source>
</evidence>
<dbReference type="SMART" id="SM00848">
    <property type="entry name" value="Inhibitor_I29"/>
    <property type="match status" value="1"/>
</dbReference>
<dbReference type="CDD" id="cd02248">
    <property type="entry name" value="Peptidase_C1A"/>
    <property type="match status" value="1"/>
</dbReference>
<dbReference type="EMBL" id="LDAU01000157">
    <property type="protein sequence ID" value="KRX02111.1"/>
    <property type="molecule type" value="Genomic_DNA"/>
</dbReference>
<organism evidence="5 6">
    <name type="scientific">Pseudocohnilembus persalinus</name>
    <name type="common">Ciliate</name>
    <dbReference type="NCBI Taxonomy" id="266149"/>
    <lineage>
        <taxon>Eukaryota</taxon>
        <taxon>Sar</taxon>
        <taxon>Alveolata</taxon>
        <taxon>Ciliophora</taxon>
        <taxon>Intramacronucleata</taxon>
        <taxon>Oligohymenophorea</taxon>
        <taxon>Scuticociliatia</taxon>
        <taxon>Philasterida</taxon>
        <taxon>Pseudocohnilembidae</taxon>
        <taxon>Pseudocohnilembus</taxon>
    </lineage>
</organism>
<keyword evidence="6" id="KW-1185">Reference proteome</keyword>
<proteinExistence type="inferred from homology"/>
<evidence type="ECO:0000256" key="1">
    <source>
        <dbReference type="ARBA" id="ARBA00008455"/>
    </source>
</evidence>
<sequence length="349" mass="39597">MQKSVYILAVFAILTTGIVLLTDKQTYNDNLRGNLFKEFQNWKQEHGMIFNESQEQYRFSIYQQNKKVIEKINQQKGYDAAGINAFAHLPLSEFVEIYMQTPQQVKELHQNSKKIQQIEEEIEDGELPESVDWVAKGVVPEAVYSGQCSSSYALQSANALSSLYYLQGNSKKLVPLSAQQILSCSDNSVGCRGGGAWGSFLYAMEYGMMTNSSYPYTKFDGACKYDATQVVYTPKNAFAIHSNRPEIMKKYTTQQPITTMIYAGTEEFQFYRGGERPFSAWCDFDVSANYVVLITGYDTYQAKKPQPYWIIQTNMGLKWGNAGYMNVYNEKGSGMCEFNTNPVFPGNTK</sequence>
<gene>
    <name evidence="5" type="ORF">PPERSA_06306</name>
</gene>
<name>A0A0V0QIJ1_PSEPJ</name>
<comment type="similarity">
    <text evidence="1">Belongs to the peptidase C1 family.</text>
</comment>
<dbReference type="InterPro" id="IPR000668">
    <property type="entry name" value="Peptidase_C1A_C"/>
</dbReference>
<dbReference type="InterPro" id="IPR038765">
    <property type="entry name" value="Papain-like_cys_pep_sf"/>
</dbReference>
<dbReference type="PANTHER" id="PTHR12411">
    <property type="entry name" value="CYSTEINE PROTEASE FAMILY C1-RELATED"/>
    <property type="match status" value="1"/>
</dbReference>
<dbReference type="SMART" id="SM00645">
    <property type="entry name" value="Pept_C1"/>
    <property type="match status" value="1"/>
</dbReference>
<dbReference type="SUPFAM" id="SSF54001">
    <property type="entry name" value="Cysteine proteinases"/>
    <property type="match status" value="1"/>
</dbReference>
<feature type="domain" description="Cathepsin propeptide inhibitor" evidence="4">
    <location>
        <begin position="39"/>
        <end position="94"/>
    </location>
</feature>
<accession>A0A0V0QIJ1</accession>
<dbReference type="OMA" id="RLIWEDT"/>
<keyword evidence="2" id="KW-0865">Zymogen</keyword>
<reference evidence="5 6" key="1">
    <citation type="journal article" date="2015" name="Sci. Rep.">
        <title>Genome of the facultative scuticociliatosis pathogen Pseudocohnilembus persalinus provides insight into its virulence through horizontal gene transfer.</title>
        <authorList>
            <person name="Xiong J."/>
            <person name="Wang G."/>
            <person name="Cheng J."/>
            <person name="Tian M."/>
            <person name="Pan X."/>
            <person name="Warren A."/>
            <person name="Jiang C."/>
            <person name="Yuan D."/>
            <person name="Miao W."/>
        </authorList>
    </citation>
    <scope>NUCLEOTIDE SEQUENCE [LARGE SCALE GENOMIC DNA]</scope>
    <source>
        <strain evidence="5">36N120E</strain>
    </source>
</reference>
<protein>
    <recommendedName>
        <fullName evidence="7">Peptidase C1A papain C-terminal domain-containing protein</fullName>
    </recommendedName>
</protein>
<dbReference type="InterPro" id="IPR013201">
    <property type="entry name" value="Prot_inhib_I29"/>
</dbReference>
<evidence type="ECO:0000256" key="2">
    <source>
        <dbReference type="ARBA" id="ARBA00023145"/>
    </source>
</evidence>
<dbReference type="Proteomes" id="UP000054937">
    <property type="component" value="Unassembled WGS sequence"/>
</dbReference>
<dbReference type="GO" id="GO:0006508">
    <property type="term" value="P:proteolysis"/>
    <property type="evidence" value="ECO:0007669"/>
    <property type="project" value="InterPro"/>
</dbReference>
<dbReference type="OrthoDB" id="65740at2759"/>
<dbReference type="Gene3D" id="3.90.70.10">
    <property type="entry name" value="Cysteine proteinases"/>
    <property type="match status" value="1"/>
</dbReference>
<evidence type="ECO:0000313" key="5">
    <source>
        <dbReference type="EMBL" id="KRX02111.1"/>
    </source>
</evidence>
<dbReference type="InterPro" id="IPR039417">
    <property type="entry name" value="Peptidase_C1A_papain-like"/>
</dbReference>
<dbReference type="Pfam" id="PF08246">
    <property type="entry name" value="Inhibitor_I29"/>
    <property type="match status" value="1"/>
</dbReference>
<evidence type="ECO:0008006" key="7">
    <source>
        <dbReference type="Google" id="ProtNLM"/>
    </source>
</evidence>
<dbReference type="Pfam" id="PF00112">
    <property type="entry name" value="Peptidase_C1"/>
    <property type="match status" value="1"/>
</dbReference>
<evidence type="ECO:0000313" key="6">
    <source>
        <dbReference type="Proteomes" id="UP000054937"/>
    </source>
</evidence>
<dbReference type="GO" id="GO:0008234">
    <property type="term" value="F:cysteine-type peptidase activity"/>
    <property type="evidence" value="ECO:0007669"/>
    <property type="project" value="InterPro"/>
</dbReference>
<dbReference type="AlphaFoldDB" id="A0A0V0QIJ1"/>
<comment type="caution">
    <text evidence="5">The sequence shown here is derived from an EMBL/GenBank/DDBJ whole genome shotgun (WGS) entry which is preliminary data.</text>
</comment>
<dbReference type="InParanoid" id="A0A0V0QIJ1"/>
<dbReference type="InterPro" id="IPR013128">
    <property type="entry name" value="Peptidase_C1A"/>
</dbReference>